<protein>
    <submittedName>
        <fullName evidence="1">Uncharacterized protein</fullName>
    </submittedName>
</protein>
<organism evidence="1 2">
    <name type="scientific">Hydrogenoanaerobacterium saccharovorans</name>
    <dbReference type="NCBI Taxonomy" id="474960"/>
    <lineage>
        <taxon>Bacteria</taxon>
        <taxon>Bacillati</taxon>
        <taxon>Bacillota</taxon>
        <taxon>Clostridia</taxon>
        <taxon>Eubacteriales</taxon>
        <taxon>Oscillospiraceae</taxon>
        <taxon>Hydrogenoanaerobacterium</taxon>
    </lineage>
</organism>
<evidence type="ECO:0000313" key="2">
    <source>
        <dbReference type="Proteomes" id="UP000199158"/>
    </source>
</evidence>
<reference evidence="1 2" key="1">
    <citation type="submission" date="2016-10" db="EMBL/GenBank/DDBJ databases">
        <authorList>
            <person name="de Groot N.N."/>
        </authorList>
    </citation>
    <scope>NUCLEOTIDE SEQUENCE [LARGE SCALE GENOMIC DNA]</scope>
    <source>
        <strain evidence="1 2">CGMCC 1.5070</strain>
    </source>
</reference>
<gene>
    <name evidence="1" type="ORF">SAMN05216180_0040</name>
</gene>
<evidence type="ECO:0000313" key="1">
    <source>
        <dbReference type="EMBL" id="SEM45400.1"/>
    </source>
</evidence>
<dbReference type="EMBL" id="FOCG01000001">
    <property type="protein sequence ID" value="SEM45400.1"/>
    <property type="molecule type" value="Genomic_DNA"/>
</dbReference>
<keyword evidence="2" id="KW-1185">Reference proteome</keyword>
<name>A0A1H7YH16_9FIRM</name>
<dbReference type="STRING" id="474960.SAMN05216180_0040"/>
<dbReference type="AlphaFoldDB" id="A0A1H7YH16"/>
<dbReference type="RefSeq" id="WP_092750473.1">
    <property type="nucleotide sequence ID" value="NZ_FOCG01000001.1"/>
</dbReference>
<accession>A0A1H7YH16</accession>
<dbReference type="Proteomes" id="UP000199158">
    <property type="component" value="Unassembled WGS sequence"/>
</dbReference>
<proteinExistence type="predicted"/>
<sequence length="68" mass="7638">MKKMYTIRMMEFGEVSAVYNTSDINEARRIYLTSDGICSAADLYVNGKRIKFADAATELGIVRKPISI</sequence>